<comment type="caution">
    <text evidence="4">The sequence shown here is derived from an EMBL/GenBank/DDBJ whole genome shotgun (WGS) entry which is preliminary data.</text>
</comment>
<dbReference type="Pfam" id="PF13584">
    <property type="entry name" value="BatD"/>
    <property type="match status" value="2"/>
</dbReference>
<dbReference type="SMART" id="SM00028">
    <property type="entry name" value="TPR"/>
    <property type="match status" value="2"/>
</dbReference>
<dbReference type="SMART" id="SM00287">
    <property type="entry name" value="SH3b"/>
    <property type="match status" value="1"/>
</dbReference>
<accession>A0A2G6K7E9</accession>
<sequence length="879" mass="98591">MKKIVLLTIGGIVLAAMFFTLNSVSAQDITFEASVDKNRLSFEDVLVLSFVLSGSNIDMNAVLELPDMKDSFDILRGPSRSQNISIINGRQSSSLTIQYVLSPKKTGTLEIGAATIVQNKKTYGTTPISIEVLTVSTPSQQGVQGPQNAQGNDTQPDVFLRAEVDKETAYLGEQITISYKLYTRLNISGYEISQQPSFTGFWLEELQVPAPPKLQMTNINGQQYGVALMKKVALFPTSSGHMTIDPLVMTFAIKTRSGRHDPFDMFGDSFFGRTEQLIRKTQPLSLTIQPLPEENRPGSFNGDVGAFTMSVEAEPKEVLQDEPVTLRIKIQGTGNIKTVKEPLITLPESFKRYDTQISEAPFTLQEPLQGEKVFETVIIPSSDGTFQVPPVLFSYFDPQRASYQTLRSQPLSLVVLPKVDQEEPMERRIATKEEIKLIGKDIRFIKTDVNNLEEHGRYWHQSGLFQGSLLLPIVCVAAAWGYKRHRKKYACDTRYLRRKQANKLSKQRLKDARALLDHGDAKAFYAAISNALRQYLGDKLNVPSAAIVGYEAGKILREHGLNEEVVQRLIRCLDTCDYARFAPVGADRDEMQRTLQEVEVIIREIEGLKGLGGRSKPSVASVTGLVLCAVFALSIASQGAETSVEEIFRQGNEFYEGGQYQEAIDRYQQILATGLENGYVYYNIGNALLKEQRVGEAILQYERAQRLLPRDEDINFNLGYAKALTLDKMEGERGTVSRMVSSIRTFFSPNELSLAFWLAYAALTMIVIAFMFVPRRWKIRMVYLALPCALLLMVSAILLLFHISYDEMDEAIVLAEKIEAKTGPGESYSTLFEIHEGAKVRIQREKLDWVEIKLPNKVIGWIPNAHLERIAQQIEKNAN</sequence>
<dbReference type="InterPro" id="IPR003646">
    <property type="entry name" value="SH3-like_bac-type"/>
</dbReference>
<dbReference type="InterPro" id="IPR011990">
    <property type="entry name" value="TPR-like_helical_dom_sf"/>
</dbReference>
<dbReference type="Proteomes" id="UP000230821">
    <property type="component" value="Unassembled WGS sequence"/>
</dbReference>
<dbReference type="Gene3D" id="1.25.40.10">
    <property type="entry name" value="Tetratricopeptide repeat domain"/>
    <property type="match status" value="1"/>
</dbReference>
<proteinExistence type="predicted"/>
<reference evidence="4 5" key="1">
    <citation type="submission" date="2017-10" db="EMBL/GenBank/DDBJ databases">
        <title>Novel microbial diversity and functional potential in the marine mammal oral microbiome.</title>
        <authorList>
            <person name="Dudek N.K."/>
            <person name="Sun C.L."/>
            <person name="Burstein D."/>
            <person name="Kantor R.S."/>
            <person name="Aliaga Goltsman D.S."/>
            <person name="Bik E.M."/>
            <person name="Thomas B.C."/>
            <person name="Banfield J.F."/>
            <person name="Relman D.A."/>
        </authorList>
    </citation>
    <scope>NUCLEOTIDE SEQUENCE [LARGE SCALE GENOMIC DNA]</scope>
    <source>
        <strain evidence="4">DOLJORAL78_47_16</strain>
    </source>
</reference>
<organism evidence="4 5">
    <name type="scientific">candidate division KSB3 bacterium</name>
    <dbReference type="NCBI Taxonomy" id="2044937"/>
    <lineage>
        <taxon>Bacteria</taxon>
        <taxon>candidate division KSB3</taxon>
    </lineage>
</organism>
<dbReference type="InterPro" id="IPR025738">
    <property type="entry name" value="BatD"/>
</dbReference>
<keyword evidence="2" id="KW-0812">Transmembrane</keyword>
<evidence type="ECO:0000313" key="4">
    <source>
        <dbReference type="EMBL" id="PIE31583.1"/>
    </source>
</evidence>
<dbReference type="SUPFAM" id="SSF48452">
    <property type="entry name" value="TPR-like"/>
    <property type="match status" value="1"/>
</dbReference>
<dbReference type="PANTHER" id="PTHR40940">
    <property type="entry name" value="PROTEIN BATD-RELATED"/>
    <property type="match status" value="1"/>
</dbReference>
<name>A0A2G6K7E9_9BACT</name>
<dbReference type="EMBL" id="PDSK01000138">
    <property type="protein sequence ID" value="PIE31583.1"/>
    <property type="molecule type" value="Genomic_DNA"/>
</dbReference>
<keyword evidence="2" id="KW-0472">Membrane</keyword>
<dbReference type="Pfam" id="PF13432">
    <property type="entry name" value="TPR_16"/>
    <property type="match status" value="1"/>
</dbReference>
<evidence type="ECO:0000256" key="1">
    <source>
        <dbReference type="PROSITE-ProRule" id="PRU00339"/>
    </source>
</evidence>
<gene>
    <name evidence="4" type="ORF">CSA56_17845</name>
</gene>
<dbReference type="Gene3D" id="2.30.30.40">
    <property type="entry name" value="SH3 Domains"/>
    <property type="match status" value="1"/>
</dbReference>
<feature type="repeat" description="TPR" evidence="1">
    <location>
        <begin position="678"/>
        <end position="711"/>
    </location>
</feature>
<evidence type="ECO:0000256" key="2">
    <source>
        <dbReference type="SAM" id="Phobius"/>
    </source>
</evidence>
<dbReference type="PROSITE" id="PS50005">
    <property type="entry name" value="TPR"/>
    <property type="match status" value="1"/>
</dbReference>
<feature type="transmembrane region" description="Helical" evidence="2">
    <location>
        <begin position="754"/>
        <end position="774"/>
    </location>
</feature>
<feature type="transmembrane region" description="Helical" evidence="2">
    <location>
        <begin position="781"/>
        <end position="803"/>
    </location>
</feature>
<keyword evidence="2" id="KW-1133">Transmembrane helix</keyword>
<dbReference type="PROSITE" id="PS51781">
    <property type="entry name" value="SH3B"/>
    <property type="match status" value="1"/>
</dbReference>
<evidence type="ECO:0000259" key="3">
    <source>
        <dbReference type="PROSITE" id="PS51781"/>
    </source>
</evidence>
<protein>
    <recommendedName>
        <fullName evidence="3">SH3b domain-containing protein</fullName>
    </recommendedName>
</protein>
<dbReference type="PANTHER" id="PTHR40940:SF2">
    <property type="entry name" value="BATD"/>
    <property type="match status" value="1"/>
</dbReference>
<dbReference type="AlphaFoldDB" id="A0A2G6K7E9"/>
<evidence type="ECO:0000313" key="5">
    <source>
        <dbReference type="Proteomes" id="UP000230821"/>
    </source>
</evidence>
<dbReference type="InterPro" id="IPR019734">
    <property type="entry name" value="TPR_rpt"/>
</dbReference>
<feature type="domain" description="SH3b" evidence="3">
    <location>
        <begin position="808"/>
        <end position="871"/>
    </location>
</feature>
<keyword evidence="1" id="KW-0802">TPR repeat</keyword>